<evidence type="ECO:0000256" key="1">
    <source>
        <dbReference type="SAM" id="SignalP"/>
    </source>
</evidence>
<protein>
    <recommendedName>
        <fullName evidence="2">SGNH hydrolase-type esterase domain-containing protein</fullName>
    </recommendedName>
</protein>
<evidence type="ECO:0000313" key="3">
    <source>
        <dbReference type="EMBL" id="ANJ72341.1"/>
    </source>
</evidence>
<feature type="signal peptide" evidence="1">
    <location>
        <begin position="1"/>
        <end position="28"/>
    </location>
</feature>
<dbReference type="InterPro" id="IPR013830">
    <property type="entry name" value="SGNH_hydro"/>
</dbReference>
<dbReference type="InterPro" id="IPR053140">
    <property type="entry name" value="GDSL_Rv0518-like"/>
</dbReference>
<feature type="domain" description="SGNH hydrolase-type esterase" evidence="2">
    <location>
        <begin position="212"/>
        <end position="410"/>
    </location>
</feature>
<evidence type="ECO:0000259" key="2">
    <source>
        <dbReference type="Pfam" id="PF13472"/>
    </source>
</evidence>
<proteinExistence type="predicted"/>
<dbReference type="PANTHER" id="PTHR43784">
    <property type="entry name" value="GDSL-LIKE LIPASE/ACYLHYDROLASE, PUTATIVE (AFU_ORTHOLOGUE AFUA_2G00820)-RELATED"/>
    <property type="match status" value="1"/>
</dbReference>
<dbReference type="CDD" id="cd01830">
    <property type="entry name" value="XynE_like"/>
    <property type="match status" value="1"/>
</dbReference>
<dbReference type="Proteomes" id="UP000078572">
    <property type="component" value="Chromosome 1"/>
</dbReference>
<gene>
    <name evidence="3" type="ORF">A9Y76_07610</name>
</gene>
<dbReference type="Gene3D" id="3.40.50.1110">
    <property type="entry name" value="SGNH hydrolase"/>
    <property type="match status" value="1"/>
</dbReference>
<dbReference type="PANTHER" id="PTHR43784:SF2">
    <property type="entry name" value="GDSL-LIKE LIPASE_ACYLHYDROLASE, PUTATIVE (AFU_ORTHOLOGUE AFUA_2G00820)-RELATED"/>
    <property type="match status" value="1"/>
</dbReference>
<accession>A0A191ZW82</accession>
<organism evidence="3 4">
    <name type="scientific">Ralstonia insidiosa</name>
    <dbReference type="NCBI Taxonomy" id="190721"/>
    <lineage>
        <taxon>Bacteria</taxon>
        <taxon>Pseudomonadati</taxon>
        <taxon>Pseudomonadota</taxon>
        <taxon>Betaproteobacteria</taxon>
        <taxon>Burkholderiales</taxon>
        <taxon>Burkholderiaceae</taxon>
        <taxon>Ralstonia</taxon>
    </lineage>
</organism>
<dbReference type="Pfam" id="PF13472">
    <property type="entry name" value="Lipase_GDSL_2"/>
    <property type="match status" value="1"/>
</dbReference>
<keyword evidence="4" id="KW-1185">Reference proteome</keyword>
<dbReference type="STRING" id="190721.ACS15_1666"/>
<dbReference type="OrthoDB" id="1828825at2"/>
<evidence type="ECO:0000313" key="4">
    <source>
        <dbReference type="Proteomes" id="UP000078572"/>
    </source>
</evidence>
<dbReference type="SUPFAM" id="SSF52266">
    <property type="entry name" value="SGNH hydrolase"/>
    <property type="match status" value="1"/>
</dbReference>
<feature type="chain" id="PRO_5008250625" description="SGNH hydrolase-type esterase domain-containing protein" evidence="1">
    <location>
        <begin position="29"/>
        <end position="425"/>
    </location>
</feature>
<dbReference type="AlphaFoldDB" id="A0A191ZW82"/>
<name>A0A191ZW82_9RALS</name>
<keyword evidence="1" id="KW-0732">Signal</keyword>
<dbReference type="EMBL" id="CP016022">
    <property type="protein sequence ID" value="ANJ72341.1"/>
    <property type="molecule type" value="Genomic_DNA"/>
</dbReference>
<sequence>MRRSSFRQRFYRAAVIALISLASSAPHADEDYRANGFNGRWVATWTASPDRNIYPTAPKNFPAATTIRQIVHASVGGNQLRLRLSNEFGTAPVVVGPVHVALSAGGAKIRPNSDRTVTFGGKTTTTLYAGAPLISDPIDLPIAPLSDVAITLFLPNATTLGTIHNYAAQTAYVSSGDNTAAPDQPSPTPYTSRFYVSGLLVEAQNQPRTVVAFGDSITDGQNSTTDANKRWPDVLSRRLNSNGPWGAFAVLNQGIAGNRVLADLAGVSALARYDRDVLSLAGVQWVVLLEGINDIGYPGTSLAPASPLVAAEDIINGYRQIIVRSRQHGIKIMGGTLTPFKGSEVPYPNYWSPQKEATRQAVNRWIRTSGAFDAVVDFDAVVRDPASPQNLLPVFDSGDHLHPNDAGYAAMANAVNLSTLRSVGL</sequence>
<dbReference type="InterPro" id="IPR036514">
    <property type="entry name" value="SGNH_hydro_sf"/>
</dbReference>
<reference evidence="4" key="1">
    <citation type="submission" date="2016-06" db="EMBL/GenBank/DDBJ databases">
        <authorList>
            <person name="Xu Y."/>
            <person name="Nagy A."/>
            <person name="Yan X."/>
            <person name="Kim S.W."/>
            <person name="Haley B."/>
            <person name="Liu N.T."/>
            <person name="Nou X."/>
        </authorList>
    </citation>
    <scope>NUCLEOTIDE SEQUENCE [LARGE SCALE GENOMIC DNA]</scope>
    <source>
        <strain evidence="4">ATCC 49129</strain>
    </source>
</reference>
<dbReference type="GO" id="GO:0016788">
    <property type="term" value="F:hydrolase activity, acting on ester bonds"/>
    <property type="evidence" value="ECO:0007669"/>
    <property type="project" value="UniProtKB-ARBA"/>
</dbReference>
<dbReference type="GeneID" id="61525884"/>
<dbReference type="RefSeq" id="WP_064803202.1">
    <property type="nucleotide sequence ID" value="NZ_CP016022.1"/>
</dbReference>